<keyword evidence="4" id="KW-0378">Hydrolase</keyword>
<keyword evidence="6" id="KW-0346">Stress response</keyword>
<dbReference type="Gene3D" id="3.30.920.30">
    <property type="entry name" value="Hypothetical protein"/>
    <property type="match status" value="1"/>
</dbReference>
<dbReference type="InterPro" id="IPR038570">
    <property type="entry name" value="HicA_sf"/>
</dbReference>
<evidence type="ECO:0000256" key="2">
    <source>
        <dbReference type="ARBA" id="ARBA00022722"/>
    </source>
</evidence>
<keyword evidence="5" id="KW-0694">RNA-binding</keyword>
<name>A0A7G9ZAT4_9EURY</name>
<evidence type="ECO:0000313" key="7">
    <source>
        <dbReference type="EMBL" id="QNO57368.1"/>
    </source>
</evidence>
<evidence type="ECO:0000256" key="5">
    <source>
        <dbReference type="ARBA" id="ARBA00022884"/>
    </source>
</evidence>
<evidence type="ECO:0000256" key="4">
    <source>
        <dbReference type="ARBA" id="ARBA00022801"/>
    </source>
</evidence>
<keyword evidence="2" id="KW-0540">Nuclease</keyword>
<sequence>MKLPVASGTDAIKALSKIGYYVRDQKGSHVHLRHQYRKPLTVPDHPEIARGTLRAIIKEAGLTVEEFLDLL</sequence>
<evidence type="ECO:0000256" key="1">
    <source>
        <dbReference type="ARBA" id="ARBA00022649"/>
    </source>
</evidence>
<keyword evidence="3" id="KW-0255">Endonuclease</keyword>
<dbReference type="GO" id="GO:0016787">
    <property type="term" value="F:hydrolase activity"/>
    <property type="evidence" value="ECO:0007669"/>
    <property type="project" value="UniProtKB-KW"/>
</dbReference>
<evidence type="ECO:0008006" key="8">
    <source>
        <dbReference type="Google" id="ProtNLM"/>
    </source>
</evidence>
<dbReference type="GO" id="GO:0004519">
    <property type="term" value="F:endonuclease activity"/>
    <property type="evidence" value="ECO:0007669"/>
    <property type="project" value="UniProtKB-KW"/>
</dbReference>
<dbReference type="PANTHER" id="PTHR34873">
    <property type="entry name" value="SSR1766 PROTEIN"/>
    <property type="match status" value="1"/>
</dbReference>
<reference evidence="7" key="1">
    <citation type="submission" date="2020-06" db="EMBL/GenBank/DDBJ databases">
        <title>Unique genomic features of the anaerobic methanotrophic archaea.</title>
        <authorList>
            <person name="Chadwick G.L."/>
            <person name="Skennerton C.T."/>
            <person name="Laso-Perez R."/>
            <person name="Leu A.O."/>
            <person name="Speth D.R."/>
            <person name="Yu H."/>
            <person name="Morgan-Lang C."/>
            <person name="Hatzenpichler R."/>
            <person name="Goudeau D."/>
            <person name="Malmstrom R."/>
            <person name="Brazelton W.J."/>
            <person name="Woyke T."/>
            <person name="Hallam S.J."/>
            <person name="Tyson G.W."/>
            <person name="Wegener G."/>
            <person name="Boetius A."/>
            <person name="Orphan V."/>
        </authorList>
    </citation>
    <scope>NUCLEOTIDE SEQUENCE</scope>
</reference>
<protein>
    <recommendedName>
        <fullName evidence="8">Addiction module toxin, HicA family</fullName>
    </recommendedName>
</protein>
<dbReference type="SUPFAM" id="SSF54786">
    <property type="entry name" value="YcfA/nrd intein domain"/>
    <property type="match status" value="1"/>
</dbReference>
<gene>
    <name evidence="7" type="ORF">DPOOOCMC_00026</name>
</gene>
<dbReference type="AlphaFoldDB" id="A0A7G9ZAT4"/>
<dbReference type="PANTHER" id="PTHR34873:SF3">
    <property type="entry name" value="ADDICTION MODULE TOXIN, HICA FAMILY"/>
    <property type="match status" value="1"/>
</dbReference>
<dbReference type="EMBL" id="MT631686">
    <property type="protein sequence ID" value="QNO57368.1"/>
    <property type="molecule type" value="Genomic_DNA"/>
</dbReference>
<organism evidence="7">
    <name type="scientific">Candidatus Methanophaga sp. ANME-1 ERB7</name>
    <dbReference type="NCBI Taxonomy" id="2759913"/>
    <lineage>
        <taxon>Archaea</taxon>
        <taxon>Methanobacteriati</taxon>
        <taxon>Methanobacteriota</taxon>
        <taxon>Stenosarchaea group</taxon>
        <taxon>Methanomicrobia</taxon>
        <taxon>Candidatus Methanophagales</taxon>
        <taxon>Candidatus Methanophagaceae</taxon>
        <taxon>Candidatus Methanophaga</taxon>
    </lineage>
</organism>
<keyword evidence="1" id="KW-1277">Toxin-antitoxin system</keyword>
<evidence type="ECO:0000256" key="3">
    <source>
        <dbReference type="ARBA" id="ARBA00022759"/>
    </source>
</evidence>
<evidence type="ECO:0000256" key="6">
    <source>
        <dbReference type="ARBA" id="ARBA00023016"/>
    </source>
</evidence>
<dbReference type="InterPro" id="IPR012933">
    <property type="entry name" value="HicA_mRNA_interferase"/>
</dbReference>
<dbReference type="GO" id="GO:0003729">
    <property type="term" value="F:mRNA binding"/>
    <property type="evidence" value="ECO:0007669"/>
    <property type="project" value="InterPro"/>
</dbReference>
<accession>A0A7G9ZAT4</accession>
<dbReference type="Pfam" id="PF07927">
    <property type="entry name" value="HicA_toxin"/>
    <property type="match status" value="1"/>
</dbReference>
<proteinExistence type="predicted"/>